<feature type="transmembrane region" description="Helical" evidence="4">
    <location>
        <begin position="43"/>
        <end position="62"/>
    </location>
</feature>
<dbReference type="Pfam" id="PF07690">
    <property type="entry name" value="MFS_1"/>
    <property type="match status" value="1"/>
</dbReference>
<organism evidence="5 6">
    <name type="scientific">Candidatus Rhodobacter oscarellae</name>
    <dbReference type="NCBI Taxonomy" id="1675527"/>
    <lineage>
        <taxon>Bacteria</taxon>
        <taxon>Pseudomonadati</taxon>
        <taxon>Pseudomonadota</taxon>
        <taxon>Alphaproteobacteria</taxon>
        <taxon>Rhodobacterales</taxon>
        <taxon>Rhodobacter group</taxon>
        <taxon>Rhodobacter</taxon>
    </lineage>
</organism>
<gene>
    <name evidence="5" type="ORF">AIOL_003809</name>
</gene>
<feature type="transmembrane region" description="Helical" evidence="4">
    <location>
        <begin position="336"/>
        <end position="355"/>
    </location>
</feature>
<accession>A0A0J9EAX8</accession>
<feature type="transmembrane region" description="Helical" evidence="4">
    <location>
        <begin position="297"/>
        <end position="315"/>
    </location>
</feature>
<feature type="transmembrane region" description="Helical" evidence="4">
    <location>
        <begin position="272"/>
        <end position="291"/>
    </location>
</feature>
<protein>
    <submittedName>
        <fullName evidence="5">Putative membrane protein</fullName>
    </submittedName>
</protein>
<feature type="transmembrane region" description="Helical" evidence="4">
    <location>
        <begin position="241"/>
        <end position="260"/>
    </location>
</feature>
<feature type="transmembrane region" description="Helical" evidence="4">
    <location>
        <begin position="207"/>
        <end position="229"/>
    </location>
</feature>
<dbReference type="PANTHER" id="PTHR11360:SF290">
    <property type="entry name" value="MONOCARBOXYLATE MFS PERMEASE"/>
    <property type="match status" value="1"/>
</dbReference>
<dbReference type="InterPro" id="IPR036259">
    <property type="entry name" value="MFS_trans_sf"/>
</dbReference>
<evidence type="ECO:0000313" key="5">
    <source>
        <dbReference type="EMBL" id="KMW58829.1"/>
    </source>
</evidence>
<dbReference type="EMBL" id="LFTY01000002">
    <property type="protein sequence ID" value="KMW58829.1"/>
    <property type="molecule type" value="Genomic_DNA"/>
</dbReference>
<keyword evidence="3 4" id="KW-0472">Membrane</keyword>
<reference evidence="5 6" key="1">
    <citation type="submission" date="2015-06" db="EMBL/GenBank/DDBJ databases">
        <title>Draft genome sequence of an Alphaproteobacteria species associated to the Mediterranean sponge Oscarella lobularis.</title>
        <authorList>
            <person name="Jourda C."/>
            <person name="Santini S."/>
            <person name="Claverie J.-M."/>
        </authorList>
    </citation>
    <scope>NUCLEOTIDE SEQUENCE [LARGE SCALE GENOMIC DNA]</scope>
    <source>
        <strain evidence="5">IGS</strain>
    </source>
</reference>
<evidence type="ECO:0000256" key="3">
    <source>
        <dbReference type="ARBA" id="ARBA00023136"/>
    </source>
</evidence>
<keyword evidence="2 4" id="KW-1133">Transmembrane helix</keyword>
<dbReference type="PANTHER" id="PTHR11360">
    <property type="entry name" value="MONOCARBOXYLATE TRANSPORTER"/>
    <property type="match status" value="1"/>
</dbReference>
<dbReference type="SUPFAM" id="SSF103473">
    <property type="entry name" value="MFS general substrate transporter"/>
    <property type="match status" value="1"/>
</dbReference>
<keyword evidence="6" id="KW-1185">Reference proteome</keyword>
<dbReference type="PATRIC" id="fig|1675527.3.peg.3990"/>
<feature type="transmembrane region" description="Helical" evidence="4">
    <location>
        <begin position="166"/>
        <end position="186"/>
    </location>
</feature>
<evidence type="ECO:0000256" key="4">
    <source>
        <dbReference type="SAM" id="Phobius"/>
    </source>
</evidence>
<feature type="transmembrane region" description="Helical" evidence="4">
    <location>
        <begin position="132"/>
        <end position="154"/>
    </location>
</feature>
<dbReference type="RefSeq" id="WP_049644389.1">
    <property type="nucleotide sequence ID" value="NZ_LFTY01000002.1"/>
</dbReference>
<dbReference type="InterPro" id="IPR050327">
    <property type="entry name" value="Proton-linked_MCT"/>
</dbReference>
<dbReference type="Proteomes" id="UP000037178">
    <property type="component" value="Unassembled WGS sequence"/>
</dbReference>
<dbReference type="AlphaFoldDB" id="A0A0J9EAX8"/>
<evidence type="ECO:0000256" key="2">
    <source>
        <dbReference type="ARBA" id="ARBA00022989"/>
    </source>
</evidence>
<proteinExistence type="predicted"/>
<comment type="caution">
    <text evidence="5">The sequence shown here is derived from an EMBL/GenBank/DDBJ whole genome shotgun (WGS) entry which is preliminary data.</text>
</comment>
<feature type="transmembrane region" description="Helical" evidence="4">
    <location>
        <begin position="361"/>
        <end position="381"/>
    </location>
</feature>
<name>A0A0J9EAX8_9RHOB</name>
<feature type="transmembrane region" description="Helical" evidence="4">
    <location>
        <begin position="74"/>
        <end position="92"/>
    </location>
</feature>
<dbReference type="STRING" id="1675527.AIOL_003809"/>
<keyword evidence="1 4" id="KW-0812">Transmembrane</keyword>
<dbReference type="Gene3D" id="1.20.1250.20">
    <property type="entry name" value="MFS general substrate transporter like domains"/>
    <property type="match status" value="1"/>
</dbReference>
<sequence>MLRDNAILLLAIGQTLVWAGAFYLFPASLVRWEAALGWSKAELTLGITIAVLASAVAAPFAGRLIDRGHGAAQMAGATALAGLCVIGVSQVAHLWQFYLLWLGIGACFAGCLYEPCFAMITRARGTKAKSAIIWVTLVAGFAGTVSFPTVHLLAEAFGWRMGTALIGAFVALIVAPLLWAGAKALGETAGPAEGMAQPDYGFLRQPVYWLLGLGFALSAIVHGASLHHFLPLLAERGVTDATAVVLAACIGPMQIVGRLGMVATQHRLSTHAFALIAFVCMGGSVLALLVAGGSVAIIALFILLFGSAYGTVSILRPVIARDFMGEADFGAKSGGLAAMYQAASALSAFLGALLWSLGGYAMMLACLVVLAGCGAVLYIAAHRLSLRQAARGSDGVKP</sequence>
<dbReference type="InterPro" id="IPR011701">
    <property type="entry name" value="MFS"/>
</dbReference>
<evidence type="ECO:0000313" key="6">
    <source>
        <dbReference type="Proteomes" id="UP000037178"/>
    </source>
</evidence>
<evidence type="ECO:0000256" key="1">
    <source>
        <dbReference type="ARBA" id="ARBA00022692"/>
    </source>
</evidence>
<dbReference type="OrthoDB" id="7200137at2"/>
<dbReference type="GO" id="GO:0022857">
    <property type="term" value="F:transmembrane transporter activity"/>
    <property type="evidence" value="ECO:0007669"/>
    <property type="project" value="InterPro"/>
</dbReference>
<feature type="transmembrane region" description="Helical" evidence="4">
    <location>
        <begin position="98"/>
        <end position="120"/>
    </location>
</feature>